<comment type="caution">
    <text evidence="6">The sequence shown here is derived from an EMBL/GenBank/DDBJ whole genome shotgun (WGS) entry which is preliminary data.</text>
</comment>
<dbReference type="Pfam" id="PF08704">
    <property type="entry name" value="GCD14"/>
    <property type="match status" value="1"/>
</dbReference>
<dbReference type="Gene3D" id="3.40.50.150">
    <property type="entry name" value="Vaccinia Virus protein VP39"/>
    <property type="match status" value="1"/>
</dbReference>
<dbReference type="GO" id="GO:0031515">
    <property type="term" value="C:tRNA (m1A) methyltransferase complex"/>
    <property type="evidence" value="ECO:0007669"/>
    <property type="project" value="InterPro"/>
</dbReference>
<dbReference type="InterPro" id="IPR014816">
    <property type="entry name" value="tRNA_MeTrfase_Gcd14"/>
</dbReference>
<evidence type="ECO:0000256" key="4">
    <source>
        <dbReference type="ARBA" id="ARBA00022694"/>
    </source>
</evidence>
<dbReference type="CDD" id="cd02440">
    <property type="entry name" value="AdoMet_MTases"/>
    <property type="match status" value="1"/>
</dbReference>
<keyword evidence="4" id="KW-0819">tRNA processing</keyword>
<proteinExistence type="predicted"/>
<keyword evidence="1 6" id="KW-0489">Methyltransferase</keyword>
<dbReference type="AlphaFoldDB" id="T0Z8H4"/>
<feature type="non-terminal residue" evidence="6">
    <location>
        <position position="1"/>
    </location>
</feature>
<organism evidence="6">
    <name type="scientific">mine drainage metagenome</name>
    <dbReference type="NCBI Taxonomy" id="410659"/>
    <lineage>
        <taxon>unclassified sequences</taxon>
        <taxon>metagenomes</taxon>
        <taxon>ecological metagenomes</taxon>
    </lineage>
</organism>
<reference evidence="6" key="2">
    <citation type="journal article" date="2014" name="ISME J.">
        <title>Microbial stratification in low pH oxic and suboxic macroscopic growths along an acid mine drainage.</title>
        <authorList>
            <person name="Mendez-Garcia C."/>
            <person name="Mesa V."/>
            <person name="Sprenger R.R."/>
            <person name="Richter M."/>
            <person name="Diez M.S."/>
            <person name="Solano J."/>
            <person name="Bargiela R."/>
            <person name="Golyshina O.V."/>
            <person name="Manteca A."/>
            <person name="Ramos J.L."/>
            <person name="Gallego J.R."/>
            <person name="Llorente I."/>
            <person name="Martins Dos Santos V.A."/>
            <person name="Jensen O.N."/>
            <person name="Pelaez A.I."/>
            <person name="Sanchez J."/>
            <person name="Ferrer M."/>
        </authorList>
    </citation>
    <scope>NUCLEOTIDE SEQUENCE</scope>
</reference>
<feature type="domain" description="tRNA (adenine(58)-N(1))-methyltransferase catalytic subunit TRM61 C-terminal" evidence="5">
    <location>
        <begin position="1"/>
        <end position="143"/>
    </location>
</feature>
<dbReference type="SUPFAM" id="SSF53335">
    <property type="entry name" value="S-adenosyl-L-methionine-dependent methyltransferases"/>
    <property type="match status" value="1"/>
</dbReference>
<evidence type="ECO:0000256" key="3">
    <source>
        <dbReference type="ARBA" id="ARBA00022691"/>
    </source>
</evidence>
<keyword evidence="2 6" id="KW-0808">Transferase</keyword>
<evidence type="ECO:0000313" key="6">
    <source>
        <dbReference type="EMBL" id="EQD40387.1"/>
    </source>
</evidence>
<protein>
    <submittedName>
        <fullName evidence="6">Protein-L-isoaspartate O-methyltransferase</fullName>
    </submittedName>
</protein>
<name>T0Z8H4_9ZZZZ</name>
<dbReference type="GO" id="GO:0030488">
    <property type="term" value="P:tRNA methylation"/>
    <property type="evidence" value="ECO:0007669"/>
    <property type="project" value="InterPro"/>
</dbReference>
<evidence type="ECO:0000259" key="5">
    <source>
        <dbReference type="Pfam" id="PF08704"/>
    </source>
</evidence>
<accession>T0Z8H4</accession>
<gene>
    <name evidence="6" type="ORF">B1B_14938</name>
</gene>
<dbReference type="InterPro" id="IPR029063">
    <property type="entry name" value="SAM-dependent_MTases_sf"/>
</dbReference>
<sequence length="158" mass="17730">QGSTVLESGVGSGQLTVALLWAIGPEGKLVSVDTSERNIDASRKNIQKFMNTRNWLTFVGDIRSYKSDLQFDAVFLDIPDPWNCAQILRGIMKSPSTLLTYSPNYNQTEKTVIAMEGNGFYHAETCEILKRDLLVREGRTRPSSEMLSHTAFLSLFHK</sequence>
<dbReference type="GO" id="GO:0160107">
    <property type="term" value="F:tRNA (adenine(58)-N1)-methyltransferase activity"/>
    <property type="evidence" value="ECO:0007669"/>
    <property type="project" value="InterPro"/>
</dbReference>
<dbReference type="InterPro" id="IPR049470">
    <property type="entry name" value="TRM61_C"/>
</dbReference>
<reference evidence="6" key="1">
    <citation type="submission" date="2013-08" db="EMBL/GenBank/DDBJ databases">
        <authorList>
            <person name="Mendez C."/>
            <person name="Richter M."/>
            <person name="Ferrer M."/>
            <person name="Sanchez J."/>
        </authorList>
    </citation>
    <scope>NUCLEOTIDE SEQUENCE</scope>
</reference>
<evidence type="ECO:0000256" key="1">
    <source>
        <dbReference type="ARBA" id="ARBA00022603"/>
    </source>
</evidence>
<dbReference type="PANTHER" id="PTHR12133:SF1">
    <property type="entry name" value="TRNA (ADENINE(58)-N(1))-METHYLTRANSFERASE, MITOCHONDRIAL"/>
    <property type="match status" value="1"/>
</dbReference>
<dbReference type="PROSITE" id="PS51620">
    <property type="entry name" value="SAM_TRM61"/>
    <property type="match status" value="1"/>
</dbReference>
<dbReference type="EMBL" id="AUZY01009932">
    <property type="protein sequence ID" value="EQD40387.1"/>
    <property type="molecule type" value="Genomic_DNA"/>
</dbReference>
<evidence type="ECO:0000256" key="2">
    <source>
        <dbReference type="ARBA" id="ARBA00022679"/>
    </source>
</evidence>
<dbReference type="PANTHER" id="PTHR12133">
    <property type="entry name" value="TRNA (ADENINE(58)-N(1))-METHYLTRANSFERASE"/>
    <property type="match status" value="1"/>
</dbReference>
<keyword evidence="3" id="KW-0949">S-adenosyl-L-methionine</keyword>